<dbReference type="SUPFAM" id="SSF55961">
    <property type="entry name" value="Bet v1-like"/>
    <property type="match status" value="1"/>
</dbReference>
<dbReference type="PANTHER" id="PTHR39332">
    <property type="entry name" value="BLL4707 PROTEIN"/>
    <property type="match status" value="1"/>
</dbReference>
<reference evidence="1" key="1">
    <citation type="submission" date="2020-10" db="EMBL/GenBank/DDBJ databases">
        <authorList>
            <person name="Abbas A."/>
            <person name="Razzaq R."/>
            <person name="Waqas M."/>
            <person name="Abbas N."/>
            <person name="Nielsen T.K."/>
            <person name="Hansen L.H."/>
            <person name="Hussain S."/>
            <person name="Shahid M."/>
        </authorList>
    </citation>
    <scope>NUCLEOTIDE SEQUENCE</scope>
    <source>
        <strain evidence="1">S14</strain>
    </source>
</reference>
<dbReference type="Gene3D" id="3.30.530.20">
    <property type="match status" value="1"/>
</dbReference>
<organism evidence="1 2">
    <name type="scientific">Chelatococcus sambhunathii</name>
    <dbReference type="NCBI Taxonomy" id="363953"/>
    <lineage>
        <taxon>Bacteria</taxon>
        <taxon>Pseudomonadati</taxon>
        <taxon>Pseudomonadota</taxon>
        <taxon>Alphaproteobacteria</taxon>
        <taxon>Hyphomicrobiales</taxon>
        <taxon>Chelatococcaceae</taxon>
        <taxon>Chelatococcus</taxon>
    </lineage>
</organism>
<dbReference type="InterPro" id="IPR019587">
    <property type="entry name" value="Polyketide_cyclase/dehydratase"/>
</dbReference>
<dbReference type="EMBL" id="JADBEO010000026">
    <property type="protein sequence ID" value="MDR4307496.1"/>
    <property type="molecule type" value="Genomic_DNA"/>
</dbReference>
<dbReference type="Pfam" id="PF10604">
    <property type="entry name" value="Polyketide_cyc2"/>
    <property type="match status" value="1"/>
</dbReference>
<dbReference type="Proteomes" id="UP001181622">
    <property type="component" value="Unassembled WGS sequence"/>
</dbReference>
<dbReference type="InterPro" id="IPR023393">
    <property type="entry name" value="START-like_dom_sf"/>
</dbReference>
<name>A0ABU1DH85_9HYPH</name>
<comment type="caution">
    <text evidence="1">The sequence shown here is derived from an EMBL/GenBank/DDBJ whole genome shotgun (WGS) entry which is preliminary data.</text>
</comment>
<keyword evidence="2" id="KW-1185">Reference proteome</keyword>
<gene>
    <name evidence="1" type="ORF">IHQ68_12800</name>
</gene>
<protein>
    <submittedName>
        <fullName evidence="1">SRPBCC family protein</fullName>
    </submittedName>
</protein>
<evidence type="ECO:0000313" key="2">
    <source>
        <dbReference type="Proteomes" id="UP001181622"/>
    </source>
</evidence>
<dbReference type="RefSeq" id="WP_309392404.1">
    <property type="nucleotide sequence ID" value="NZ_JADBEO010000026.1"/>
</dbReference>
<dbReference type="PANTHER" id="PTHR39332:SF7">
    <property type="entry name" value="SRPBCC FAMILY PROTEIN"/>
    <property type="match status" value="1"/>
</dbReference>
<accession>A0ABU1DH85</accession>
<proteinExistence type="predicted"/>
<sequence>MATVTVKADMPASADAVWKEASPDFCGIGGFHPAIAACELSDDKSIRTLTLGDGAKIVEKQTDWDDAARSYSYDITDSPLPVSNYSATFSVADAGSSSTVTWTAEFDPVGDEAAAKDVITGIFTSGLEALKAKL</sequence>
<dbReference type="CDD" id="cd07821">
    <property type="entry name" value="PYR_PYL_RCAR_like"/>
    <property type="match status" value="1"/>
</dbReference>
<evidence type="ECO:0000313" key="1">
    <source>
        <dbReference type="EMBL" id="MDR4307496.1"/>
    </source>
</evidence>